<proteinExistence type="predicted"/>
<accession>A0A3M7P3R4</accession>
<reference evidence="1 2" key="1">
    <citation type="journal article" date="2018" name="Sci. Rep.">
        <title>Genomic signatures of local adaptation to the degree of environmental predictability in rotifers.</title>
        <authorList>
            <person name="Franch-Gras L."/>
            <person name="Hahn C."/>
            <person name="Garcia-Roger E.M."/>
            <person name="Carmona M.J."/>
            <person name="Serra M."/>
            <person name="Gomez A."/>
        </authorList>
    </citation>
    <scope>NUCLEOTIDE SEQUENCE [LARGE SCALE GENOMIC DNA]</scope>
    <source>
        <strain evidence="1">HYR1</strain>
    </source>
</reference>
<dbReference type="EMBL" id="REGN01013696">
    <property type="protein sequence ID" value="RMZ93579.1"/>
    <property type="molecule type" value="Genomic_DNA"/>
</dbReference>
<dbReference type="Proteomes" id="UP000276133">
    <property type="component" value="Unassembled WGS sequence"/>
</dbReference>
<comment type="caution">
    <text evidence="1">The sequence shown here is derived from an EMBL/GenBank/DDBJ whole genome shotgun (WGS) entry which is preliminary data.</text>
</comment>
<protein>
    <submittedName>
        <fullName evidence="1">Uncharacterized protein</fullName>
    </submittedName>
</protein>
<evidence type="ECO:0000313" key="1">
    <source>
        <dbReference type="EMBL" id="RMZ93579.1"/>
    </source>
</evidence>
<organism evidence="1 2">
    <name type="scientific">Brachionus plicatilis</name>
    <name type="common">Marine rotifer</name>
    <name type="synonym">Brachionus muelleri</name>
    <dbReference type="NCBI Taxonomy" id="10195"/>
    <lineage>
        <taxon>Eukaryota</taxon>
        <taxon>Metazoa</taxon>
        <taxon>Spiralia</taxon>
        <taxon>Gnathifera</taxon>
        <taxon>Rotifera</taxon>
        <taxon>Eurotatoria</taxon>
        <taxon>Monogononta</taxon>
        <taxon>Pseudotrocha</taxon>
        <taxon>Ploima</taxon>
        <taxon>Brachionidae</taxon>
        <taxon>Brachionus</taxon>
    </lineage>
</organism>
<name>A0A3M7P3R4_BRAPC</name>
<keyword evidence="2" id="KW-1185">Reference proteome</keyword>
<dbReference type="AlphaFoldDB" id="A0A3M7P3R4"/>
<gene>
    <name evidence="1" type="ORF">BpHYR1_046509</name>
</gene>
<evidence type="ECO:0000313" key="2">
    <source>
        <dbReference type="Proteomes" id="UP000276133"/>
    </source>
</evidence>
<sequence>MVIKIMGKPQGSSEWRKPSFKPSIILLNFLSKINPFHKFTGNQQLNYNDRSSFCPSSELFLYFAAQNPSPFSISSASDSSYSFICNYFIINCYFYLLKNNFADK</sequence>